<protein>
    <submittedName>
        <fullName evidence="4">Glycosyl hydrolase</fullName>
    </submittedName>
</protein>
<organism evidence="4 5">
    <name type="scientific">Herbaspirillum rubrisubalbicans Os34</name>
    <dbReference type="NCBI Taxonomy" id="1235827"/>
    <lineage>
        <taxon>Bacteria</taxon>
        <taxon>Pseudomonadati</taxon>
        <taxon>Pseudomonadota</taxon>
        <taxon>Betaproteobacteria</taxon>
        <taxon>Burkholderiales</taxon>
        <taxon>Oxalobacteraceae</taxon>
        <taxon>Herbaspirillum</taxon>
    </lineage>
</organism>
<evidence type="ECO:0000256" key="1">
    <source>
        <dbReference type="ARBA" id="ARBA00022531"/>
    </source>
</evidence>
<accession>A0A6M3ZT75</accession>
<dbReference type="AlphaFoldDB" id="A0A6M3ZT75"/>
<dbReference type="GO" id="GO:0016787">
    <property type="term" value="F:hydrolase activity"/>
    <property type="evidence" value="ECO:0007669"/>
    <property type="project" value="UniProtKB-KW"/>
</dbReference>
<keyword evidence="4" id="KW-0378">Hydrolase</keyword>
<dbReference type="GO" id="GO:0009523">
    <property type="term" value="C:photosystem II"/>
    <property type="evidence" value="ECO:0007669"/>
    <property type="project" value="UniProtKB-KW"/>
</dbReference>
<sequence>MMLATGSTTLALAQADAPLTLAPARADAHALHNMMLGTARAGSRIVAVGAYGYIILSDDGGARYRQAEQVPVDSTLTSVSFVDDKQGWAAGHGGVILHTVDGGKTWQLQRSDTKVDQPLFSIWFANASEGWAAGLWSLLLHTRDGGKSWQQVKLPTAPGQQRGDLNLLHLFPGQNGALYVAAEQGVLYRSTDGGQQWSALSTGSKASLWSGVVTASGAIVVGGLGGKLLRSDDGGQHWQAIDSPTSGSITALRSQGNEVVASSLSGALLVSEDEGRHWRIKASARDALTTLELQDGRAERPLAYGKGGQAKLEAQASQ</sequence>
<dbReference type="SUPFAM" id="SSF110296">
    <property type="entry name" value="Oligoxyloglucan reducing end-specific cellobiohydrolase"/>
    <property type="match status" value="1"/>
</dbReference>
<dbReference type="Proteomes" id="UP000501648">
    <property type="component" value="Chromosome"/>
</dbReference>
<feature type="domain" description="Photosynthesis system II assembly factor Ycf48/Hcf136-like" evidence="3">
    <location>
        <begin position="68"/>
        <end position="204"/>
    </location>
</feature>
<dbReference type="GO" id="GO:0015979">
    <property type="term" value="P:photosynthesis"/>
    <property type="evidence" value="ECO:0007669"/>
    <property type="project" value="UniProtKB-KW"/>
</dbReference>
<gene>
    <name evidence="4" type="ORF">C798_16335</name>
</gene>
<keyword evidence="1" id="KW-0602">Photosynthesis</keyword>
<proteinExistence type="predicted"/>
<dbReference type="Pfam" id="PF14870">
    <property type="entry name" value="PSII_BNR"/>
    <property type="match status" value="1"/>
</dbReference>
<dbReference type="CDD" id="cd15482">
    <property type="entry name" value="Sialidase_non-viral"/>
    <property type="match status" value="1"/>
</dbReference>
<dbReference type="RefSeq" id="WP_017450180.1">
    <property type="nucleotide sequence ID" value="NZ_CP008956.1"/>
</dbReference>
<evidence type="ECO:0000313" key="4">
    <source>
        <dbReference type="EMBL" id="QJQ01747.1"/>
    </source>
</evidence>
<reference evidence="4 5" key="1">
    <citation type="journal article" date="2012" name="J. Bacteriol.">
        <title>Genome sequence of the pathogenic Herbaspirillum seropedicae strain Os34, isolated from rice roots.</title>
        <authorList>
            <person name="Ye W."/>
            <person name="Ye S."/>
            <person name="Liu J."/>
            <person name="Chang S."/>
            <person name="Chen M."/>
            <person name="Zhu B."/>
            <person name="Guo L."/>
            <person name="An Q."/>
        </authorList>
    </citation>
    <scope>NUCLEOTIDE SEQUENCE [LARGE SCALE GENOMIC DNA]</scope>
    <source>
        <strain evidence="4 5">Os34</strain>
    </source>
</reference>
<dbReference type="Gene3D" id="2.130.10.10">
    <property type="entry name" value="YVTN repeat-like/Quinoprotein amine dehydrogenase"/>
    <property type="match status" value="2"/>
</dbReference>
<evidence type="ECO:0000256" key="2">
    <source>
        <dbReference type="ARBA" id="ARBA00023276"/>
    </source>
</evidence>
<evidence type="ECO:0000313" key="5">
    <source>
        <dbReference type="Proteomes" id="UP000501648"/>
    </source>
</evidence>
<keyword evidence="2" id="KW-0604">Photosystem II</keyword>
<dbReference type="InterPro" id="IPR015943">
    <property type="entry name" value="WD40/YVTN_repeat-like_dom_sf"/>
</dbReference>
<dbReference type="InterPro" id="IPR028203">
    <property type="entry name" value="PSII_CF48-like_dom"/>
</dbReference>
<dbReference type="PANTHER" id="PTHR47199">
    <property type="entry name" value="PHOTOSYSTEM II STABILITY/ASSEMBLY FACTOR HCF136, CHLOROPLASTIC"/>
    <property type="match status" value="1"/>
</dbReference>
<evidence type="ECO:0000259" key="3">
    <source>
        <dbReference type="Pfam" id="PF14870"/>
    </source>
</evidence>
<dbReference type="PANTHER" id="PTHR47199:SF2">
    <property type="entry name" value="PHOTOSYSTEM II STABILITY_ASSEMBLY FACTOR HCF136, CHLOROPLASTIC"/>
    <property type="match status" value="1"/>
</dbReference>
<dbReference type="EMBL" id="CP008956">
    <property type="protein sequence ID" value="QJQ01747.1"/>
    <property type="molecule type" value="Genomic_DNA"/>
</dbReference>
<name>A0A6M3ZT75_9BURK</name>